<dbReference type="PANTHER" id="PTHR30614:SF0">
    <property type="entry name" value="L-CYSTINE TRANSPORT SYSTEM PERMEASE PROTEIN TCYL"/>
    <property type="match status" value="1"/>
</dbReference>
<keyword evidence="6 8" id="KW-1133">Transmembrane helix</keyword>
<dbReference type="KEGG" id="acab:QRX50_42495"/>
<dbReference type="Pfam" id="PF00528">
    <property type="entry name" value="BPD_transp_1"/>
    <property type="match status" value="1"/>
</dbReference>
<dbReference type="PANTHER" id="PTHR30614">
    <property type="entry name" value="MEMBRANE COMPONENT OF AMINO ACID ABC TRANSPORTER"/>
    <property type="match status" value="1"/>
</dbReference>
<keyword evidence="2 8" id="KW-0813">Transport</keyword>
<evidence type="ECO:0000256" key="5">
    <source>
        <dbReference type="ARBA" id="ARBA00022970"/>
    </source>
</evidence>
<evidence type="ECO:0000256" key="1">
    <source>
        <dbReference type="ARBA" id="ARBA00004651"/>
    </source>
</evidence>
<feature type="domain" description="ABC transmembrane type-1" evidence="9">
    <location>
        <begin position="19"/>
        <end position="207"/>
    </location>
</feature>
<keyword evidence="7 8" id="KW-0472">Membrane</keyword>
<dbReference type="AlphaFoldDB" id="A0A9Y2IDM3"/>
<dbReference type="GO" id="GO:0022857">
    <property type="term" value="F:transmembrane transporter activity"/>
    <property type="evidence" value="ECO:0007669"/>
    <property type="project" value="InterPro"/>
</dbReference>
<accession>A0A9Y2IDM3</accession>
<dbReference type="CDD" id="cd06261">
    <property type="entry name" value="TM_PBP2"/>
    <property type="match status" value="1"/>
</dbReference>
<feature type="transmembrane region" description="Helical" evidence="8">
    <location>
        <begin position="149"/>
        <end position="168"/>
    </location>
</feature>
<feature type="transmembrane region" description="Helical" evidence="8">
    <location>
        <begin position="188"/>
        <end position="206"/>
    </location>
</feature>
<feature type="transmembrane region" description="Helical" evidence="8">
    <location>
        <begin position="20"/>
        <end position="41"/>
    </location>
</feature>
<dbReference type="GO" id="GO:0006865">
    <property type="term" value="P:amino acid transport"/>
    <property type="evidence" value="ECO:0007669"/>
    <property type="project" value="UniProtKB-KW"/>
</dbReference>
<feature type="transmembrane region" description="Helical" evidence="8">
    <location>
        <begin position="53"/>
        <end position="77"/>
    </location>
</feature>
<dbReference type="PROSITE" id="PS50928">
    <property type="entry name" value="ABC_TM1"/>
    <property type="match status" value="1"/>
</dbReference>
<evidence type="ECO:0000256" key="7">
    <source>
        <dbReference type="ARBA" id="ARBA00023136"/>
    </source>
</evidence>
<evidence type="ECO:0000259" key="9">
    <source>
        <dbReference type="PROSITE" id="PS50928"/>
    </source>
</evidence>
<dbReference type="SUPFAM" id="SSF161098">
    <property type="entry name" value="MetI-like"/>
    <property type="match status" value="1"/>
</dbReference>
<keyword evidence="11" id="KW-1185">Reference proteome</keyword>
<feature type="transmembrane region" description="Helical" evidence="8">
    <location>
        <begin position="83"/>
        <end position="102"/>
    </location>
</feature>
<dbReference type="FunFam" id="1.10.3720.10:FF:000006">
    <property type="entry name" value="Glutamate/aspartate ABC transporter, permease protein GltK"/>
    <property type="match status" value="1"/>
</dbReference>
<evidence type="ECO:0000256" key="4">
    <source>
        <dbReference type="ARBA" id="ARBA00022692"/>
    </source>
</evidence>
<dbReference type="RefSeq" id="WP_285968733.1">
    <property type="nucleotide sequence ID" value="NZ_CP127294.1"/>
</dbReference>
<dbReference type="GO" id="GO:0043190">
    <property type="term" value="C:ATP-binding cassette (ABC) transporter complex"/>
    <property type="evidence" value="ECO:0007669"/>
    <property type="project" value="InterPro"/>
</dbReference>
<protein>
    <submittedName>
        <fullName evidence="10">Amino acid ABC transporter permease</fullName>
    </submittedName>
</protein>
<dbReference type="Proteomes" id="UP001236014">
    <property type="component" value="Chromosome"/>
</dbReference>
<dbReference type="InterPro" id="IPR010065">
    <property type="entry name" value="AA_ABC_transptr_permease_3TM"/>
</dbReference>
<evidence type="ECO:0000313" key="10">
    <source>
        <dbReference type="EMBL" id="WIX77999.1"/>
    </source>
</evidence>
<reference evidence="10 11" key="1">
    <citation type="submission" date="2023-06" db="EMBL/GenBank/DDBJ databases">
        <authorList>
            <person name="Oyuntsetseg B."/>
            <person name="Kim S.B."/>
        </authorList>
    </citation>
    <scope>NUCLEOTIDE SEQUENCE [LARGE SCALE GENOMIC DNA]</scope>
    <source>
        <strain evidence="10 11">2-15</strain>
    </source>
</reference>
<proteinExistence type="inferred from homology"/>
<sequence>MNLDFSVVAQYFPLLLDGLLVTVEVSAITLVLATVLGTFIAMARISHRQWLRVLAGIYVWIMRGTPVLLVLFFIYYAAPSFGLQLPAFAAAVIGMTLNSAAYKAEIIRSGIEAIPRTQTEAALAVNMTYVQTMHRIVLPQAVRIVIPPYINNAILLVKNSALVSVITVPDLMLNAQQIVSSTYRAVEILGTAGLLYLVLTSLLMLAQRYSERRFALPDR</sequence>
<evidence type="ECO:0000313" key="11">
    <source>
        <dbReference type="Proteomes" id="UP001236014"/>
    </source>
</evidence>
<dbReference type="EMBL" id="CP127294">
    <property type="protein sequence ID" value="WIX77999.1"/>
    <property type="molecule type" value="Genomic_DNA"/>
</dbReference>
<dbReference type="InterPro" id="IPR000515">
    <property type="entry name" value="MetI-like"/>
</dbReference>
<keyword evidence="4 8" id="KW-0812">Transmembrane</keyword>
<evidence type="ECO:0000256" key="6">
    <source>
        <dbReference type="ARBA" id="ARBA00022989"/>
    </source>
</evidence>
<gene>
    <name evidence="10" type="ORF">QRX50_42495</name>
</gene>
<comment type="similarity">
    <text evidence="8">Belongs to the binding-protein-dependent transport system permease family.</text>
</comment>
<keyword evidence="5" id="KW-0029">Amino-acid transport</keyword>
<dbReference type="NCBIfam" id="TIGR01726">
    <property type="entry name" value="HEQRo_perm_3TM"/>
    <property type="match status" value="1"/>
</dbReference>
<evidence type="ECO:0000256" key="3">
    <source>
        <dbReference type="ARBA" id="ARBA00022475"/>
    </source>
</evidence>
<dbReference type="Gene3D" id="1.10.3720.10">
    <property type="entry name" value="MetI-like"/>
    <property type="match status" value="1"/>
</dbReference>
<comment type="subcellular location">
    <subcellularLocation>
        <location evidence="1 8">Cell membrane</location>
        <topology evidence="1 8">Multi-pass membrane protein</topology>
    </subcellularLocation>
</comment>
<organism evidence="10 11">
    <name type="scientific">Amycolatopsis carbonis</name>
    <dbReference type="NCBI Taxonomy" id="715471"/>
    <lineage>
        <taxon>Bacteria</taxon>
        <taxon>Bacillati</taxon>
        <taxon>Actinomycetota</taxon>
        <taxon>Actinomycetes</taxon>
        <taxon>Pseudonocardiales</taxon>
        <taxon>Pseudonocardiaceae</taxon>
        <taxon>Amycolatopsis</taxon>
    </lineage>
</organism>
<keyword evidence="3" id="KW-1003">Cell membrane</keyword>
<evidence type="ECO:0000256" key="2">
    <source>
        <dbReference type="ARBA" id="ARBA00022448"/>
    </source>
</evidence>
<name>A0A9Y2IDM3_9PSEU</name>
<dbReference type="InterPro" id="IPR043429">
    <property type="entry name" value="ArtM/GltK/GlnP/TcyL/YhdX-like"/>
</dbReference>
<evidence type="ECO:0000256" key="8">
    <source>
        <dbReference type="RuleBase" id="RU363032"/>
    </source>
</evidence>
<dbReference type="InterPro" id="IPR035906">
    <property type="entry name" value="MetI-like_sf"/>
</dbReference>